<dbReference type="EMBL" id="VSRR010085454">
    <property type="protein sequence ID" value="MPC90758.1"/>
    <property type="molecule type" value="Genomic_DNA"/>
</dbReference>
<protein>
    <submittedName>
        <fullName evidence="1">Uncharacterized protein</fullName>
    </submittedName>
</protein>
<proteinExistence type="predicted"/>
<reference evidence="1 2" key="1">
    <citation type="submission" date="2019-05" db="EMBL/GenBank/DDBJ databases">
        <title>Another draft genome of Portunus trituberculatus and its Hox gene families provides insights of decapod evolution.</title>
        <authorList>
            <person name="Jeong J.-H."/>
            <person name="Song I."/>
            <person name="Kim S."/>
            <person name="Choi T."/>
            <person name="Kim D."/>
            <person name="Ryu S."/>
            <person name="Kim W."/>
        </authorList>
    </citation>
    <scope>NUCLEOTIDE SEQUENCE [LARGE SCALE GENOMIC DNA]</scope>
    <source>
        <tissue evidence="1">Muscle</tissue>
    </source>
</reference>
<gene>
    <name evidence="1" type="ORF">E2C01_085756</name>
</gene>
<evidence type="ECO:0000313" key="1">
    <source>
        <dbReference type="EMBL" id="MPC90758.1"/>
    </source>
</evidence>
<organism evidence="1 2">
    <name type="scientific">Portunus trituberculatus</name>
    <name type="common">Swimming crab</name>
    <name type="synonym">Neptunus trituberculatus</name>
    <dbReference type="NCBI Taxonomy" id="210409"/>
    <lineage>
        <taxon>Eukaryota</taxon>
        <taxon>Metazoa</taxon>
        <taxon>Ecdysozoa</taxon>
        <taxon>Arthropoda</taxon>
        <taxon>Crustacea</taxon>
        <taxon>Multicrustacea</taxon>
        <taxon>Malacostraca</taxon>
        <taxon>Eumalacostraca</taxon>
        <taxon>Eucarida</taxon>
        <taxon>Decapoda</taxon>
        <taxon>Pleocyemata</taxon>
        <taxon>Brachyura</taxon>
        <taxon>Eubrachyura</taxon>
        <taxon>Portunoidea</taxon>
        <taxon>Portunidae</taxon>
        <taxon>Portuninae</taxon>
        <taxon>Portunus</taxon>
    </lineage>
</organism>
<evidence type="ECO:0000313" key="2">
    <source>
        <dbReference type="Proteomes" id="UP000324222"/>
    </source>
</evidence>
<name>A0A5B7JCS6_PORTR</name>
<dbReference type="AlphaFoldDB" id="A0A5B7JCS6"/>
<sequence>MGKGGVGAEWMDEGRGRKGQTWKLCSEGEGRGKPFDKCFPGITRRPRSVCISGQVLVLEFEWNPPPARPVKATACITMRRADRKFILLIEPRLRETTERGGKQGTPARTVSLSTIVALIGIEFYM</sequence>
<keyword evidence="2" id="KW-1185">Reference proteome</keyword>
<accession>A0A5B7JCS6</accession>
<dbReference type="Proteomes" id="UP000324222">
    <property type="component" value="Unassembled WGS sequence"/>
</dbReference>
<comment type="caution">
    <text evidence="1">The sequence shown here is derived from an EMBL/GenBank/DDBJ whole genome shotgun (WGS) entry which is preliminary data.</text>
</comment>